<reference evidence="3" key="2">
    <citation type="submission" date="2015-01" db="EMBL/GenBank/DDBJ databases">
        <title>Evolutionary Origins and Diversification of the Mycorrhizal Mutualists.</title>
        <authorList>
            <consortium name="DOE Joint Genome Institute"/>
            <consortium name="Mycorrhizal Genomics Consortium"/>
            <person name="Kohler A."/>
            <person name="Kuo A."/>
            <person name="Nagy L.G."/>
            <person name="Floudas D."/>
            <person name="Copeland A."/>
            <person name="Barry K.W."/>
            <person name="Cichocki N."/>
            <person name="Veneault-Fourrey C."/>
            <person name="LaButti K."/>
            <person name="Lindquist E.A."/>
            <person name="Lipzen A."/>
            <person name="Lundell T."/>
            <person name="Morin E."/>
            <person name="Murat C."/>
            <person name="Riley R."/>
            <person name="Ohm R."/>
            <person name="Sun H."/>
            <person name="Tunlid A."/>
            <person name="Henrissat B."/>
            <person name="Grigoriev I.V."/>
            <person name="Hibbett D.S."/>
            <person name="Martin F."/>
        </authorList>
    </citation>
    <scope>NUCLEOTIDE SEQUENCE [LARGE SCALE GENOMIC DNA]</scope>
    <source>
        <strain evidence="3">Foug A</strain>
    </source>
</reference>
<name>A0A0C3CQA0_9AGAM</name>
<accession>A0A0C3CQA0</accession>
<evidence type="ECO:0000256" key="1">
    <source>
        <dbReference type="SAM" id="MobiDB-lite"/>
    </source>
</evidence>
<evidence type="ECO:0000313" key="3">
    <source>
        <dbReference type="Proteomes" id="UP000053989"/>
    </source>
</evidence>
<dbReference type="HOGENOM" id="CLU_2962211_0_0_1"/>
<reference evidence="2 3" key="1">
    <citation type="submission" date="2014-04" db="EMBL/GenBank/DDBJ databases">
        <authorList>
            <consortium name="DOE Joint Genome Institute"/>
            <person name="Kuo A."/>
            <person name="Kohler A."/>
            <person name="Nagy L.G."/>
            <person name="Floudas D."/>
            <person name="Copeland A."/>
            <person name="Barry K.W."/>
            <person name="Cichocki N."/>
            <person name="Veneault-Fourrey C."/>
            <person name="LaButti K."/>
            <person name="Lindquist E.A."/>
            <person name="Lipzen A."/>
            <person name="Lundell T."/>
            <person name="Morin E."/>
            <person name="Murat C."/>
            <person name="Sun H."/>
            <person name="Tunlid A."/>
            <person name="Henrissat B."/>
            <person name="Grigoriev I.V."/>
            <person name="Hibbett D.S."/>
            <person name="Martin F."/>
            <person name="Nordberg H.P."/>
            <person name="Cantor M.N."/>
            <person name="Hua S.X."/>
        </authorList>
    </citation>
    <scope>NUCLEOTIDE SEQUENCE [LARGE SCALE GENOMIC DNA]</scope>
    <source>
        <strain evidence="2 3">Foug A</strain>
    </source>
</reference>
<evidence type="ECO:0000313" key="2">
    <source>
        <dbReference type="EMBL" id="KIM50755.1"/>
    </source>
</evidence>
<protein>
    <submittedName>
        <fullName evidence="2">Uncharacterized protein</fullName>
    </submittedName>
</protein>
<feature type="region of interest" description="Disordered" evidence="1">
    <location>
        <begin position="21"/>
        <end position="41"/>
    </location>
</feature>
<gene>
    <name evidence="2" type="ORF">SCLCIDRAFT_34013</name>
</gene>
<sequence>MATSENDKLKLRIRQLELELGQGSSSGGASAAGSPRDVLNPISKRQNLLQTLKSAKLDL</sequence>
<keyword evidence="3" id="KW-1185">Reference proteome</keyword>
<dbReference type="InParanoid" id="A0A0C3CQA0"/>
<dbReference type="AlphaFoldDB" id="A0A0C3CQA0"/>
<organism evidence="2 3">
    <name type="scientific">Scleroderma citrinum Foug A</name>
    <dbReference type="NCBI Taxonomy" id="1036808"/>
    <lineage>
        <taxon>Eukaryota</taxon>
        <taxon>Fungi</taxon>
        <taxon>Dikarya</taxon>
        <taxon>Basidiomycota</taxon>
        <taxon>Agaricomycotina</taxon>
        <taxon>Agaricomycetes</taxon>
        <taxon>Agaricomycetidae</taxon>
        <taxon>Boletales</taxon>
        <taxon>Sclerodermatineae</taxon>
        <taxon>Sclerodermataceae</taxon>
        <taxon>Scleroderma</taxon>
    </lineage>
</organism>
<proteinExistence type="predicted"/>
<dbReference type="EMBL" id="KN822335">
    <property type="protein sequence ID" value="KIM50755.1"/>
    <property type="molecule type" value="Genomic_DNA"/>
</dbReference>
<dbReference type="Proteomes" id="UP000053989">
    <property type="component" value="Unassembled WGS sequence"/>
</dbReference>
<feature type="compositionally biased region" description="Low complexity" evidence="1">
    <location>
        <begin position="21"/>
        <end position="34"/>
    </location>
</feature>